<evidence type="ECO:0000313" key="2">
    <source>
        <dbReference type="Proteomes" id="UP000078343"/>
    </source>
</evidence>
<dbReference type="AlphaFoldDB" id="A0A178Z3R3"/>
<organism evidence="1 2">
    <name type="scientific">Fonsecaea erecta</name>
    <dbReference type="NCBI Taxonomy" id="1367422"/>
    <lineage>
        <taxon>Eukaryota</taxon>
        <taxon>Fungi</taxon>
        <taxon>Dikarya</taxon>
        <taxon>Ascomycota</taxon>
        <taxon>Pezizomycotina</taxon>
        <taxon>Eurotiomycetes</taxon>
        <taxon>Chaetothyriomycetidae</taxon>
        <taxon>Chaetothyriales</taxon>
        <taxon>Herpotrichiellaceae</taxon>
        <taxon>Fonsecaea</taxon>
    </lineage>
</organism>
<dbReference type="Proteomes" id="UP000078343">
    <property type="component" value="Unassembled WGS sequence"/>
</dbReference>
<dbReference type="GeneID" id="30015647"/>
<proteinExistence type="predicted"/>
<gene>
    <name evidence="1" type="ORF">AYL99_11479</name>
</gene>
<sequence length="353" mass="40012">MYTIRPLDTDELRIGIEFMRSTYPSSLVELAALPEQVSYFQNFVTELSGGLFEVAYSDVPIGPLRADLEQSLHVKDYSHSVMRPRAIARENLRRLLADKHNKGPGVQTRWVVQVIHETVRDYLMKDGMCHLPGKSLSVTMDLRVGHLHLYQMCRRILATDEMSCALSKEQCRLLHLSHPPNTVQLGMDWLGTTIADYVLENTFWHLRSSQFFDSKDQCGLQWELLSPSLQCDVLPEAIKKTVLRWECIRPAASKSEVYGHFSSEDSHLEPTRDRDLGPVLEATGFKLEDFQVCASDGHVALLAVYRRSLSHPRLGSPPIISASHTMAPWMKCVSCSRICAHGLQPRFLEQGHS</sequence>
<keyword evidence="2" id="KW-1185">Reference proteome</keyword>
<protein>
    <submittedName>
        <fullName evidence="1">Uncharacterized protein</fullName>
    </submittedName>
</protein>
<evidence type="ECO:0000313" key="1">
    <source>
        <dbReference type="EMBL" id="OAP54378.1"/>
    </source>
</evidence>
<comment type="caution">
    <text evidence="1">The sequence shown here is derived from an EMBL/GenBank/DDBJ whole genome shotgun (WGS) entry which is preliminary data.</text>
</comment>
<reference evidence="1 2" key="1">
    <citation type="submission" date="2016-04" db="EMBL/GenBank/DDBJ databases">
        <title>Draft genome of Fonsecaea erecta CBS 125763.</title>
        <authorList>
            <person name="Weiss V.A."/>
            <person name="Vicente V.A."/>
            <person name="Raittz R.T."/>
            <person name="Moreno L.F."/>
            <person name="De Souza E.M."/>
            <person name="Pedrosa F.O."/>
            <person name="Steffens M.B."/>
            <person name="Faoro H."/>
            <person name="Tadra-Sfeir M.Z."/>
            <person name="Najafzadeh M.J."/>
            <person name="Felipe M.S."/>
            <person name="Teixeira M."/>
            <person name="Sun J."/>
            <person name="Xi L."/>
            <person name="Gomes R."/>
            <person name="De Azevedo C.M."/>
            <person name="Salgado C.G."/>
            <person name="Da Silva M.B."/>
            <person name="Nascimento M.F."/>
            <person name="Queiroz-Telles F."/>
            <person name="Attili D.S."/>
            <person name="Gorbushina A."/>
        </authorList>
    </citation>
    <scope>NUCLEOTIDE SEQUENCE [LARGE SCALE GENOMIC DNA]</scope>
    <source>
        <strain evidence="1 2">CBS 125763</strain>
    </source>
</reference>
<accession>A0A178Z3R3</accession>
<dbReference type="EMBL" id="LVYI01000014">
    <property type="protein sequence ID" value="OAP54378.1"/>
    <property type="molecule type" value="Genomic_DNA"/>
</dbReference>
<dbReference type="OrthoDB" id="4137835at2759"/>
<dbReference type="RefSeq" id="XP_018687745.1">
    <property type="nucleotide sequence ID" value="XM_018842985.1"/>
</dbReference>
<dbReference type="STRING" id="1367422.A0A178Z3R3"/>
<name>A0A178Z3R3_9EURO</name>